<organism evidence="2 3">
    <name type="scientific">Chondromyces crocatus</name>
    <dbReference type="NCBI Taxonomy" id="52"/>
    <lineage>
        <taxon>Bacteria</taxon>
        <taxon>Pseudomonadati</taxon>
        <taxon>Myxococcota</taxon>
        <taxon>Polyangia</taxon>
        <taxon>Polyangiales</taxon>
        <taxon>Polyangiaceae</taxon>
        <taxon>Chondromyces</taxon>
    </lineage>
</organism>
<feature type="compositionally biased region" description="Polar residues" evidence="1">
    <location>
        <begin position="187"/>
        <end position="199"/>
    </location>
</feature>
<name>A0A0K1E8T4_CHOCO</name>
<evidence type="ECO:0000313" key="3">
    <source>
        <dbReference type="Proteomes" id="UP000067626"/>
    </source>
</evidence>
<reference evidence="2 3" key="1">
    <citation type="submission" date="2015-07" db="EMBL/GenBank/DDBJ databases">
        <title>Genome analysis of myxobacterium Chondromyces crocatus Cm c5 reveals a high potential for natural compound synthesis and the genetic basis for the loss of fruiting body formation.</title>
        <authorList>
            <person name="Zaburannyi N."/>
            <person name="Bunk B."/>
            <person name="Maier J."/>
            <person name="Overmann J."/>
            <person name="Mueller R."/>
        </authorList>
    </citation>
    <scope>NUCLEOTIDE SEQUENCE [LARGE SCALE GENOMIC DNA]</scope>
    <source>
        <strain evidence="2 3">Cm c5</strain>
    </source>
</reference>
<dbReference type="Proteomes" id="UP000067626">
    <property type="component" value="Chromosome"/>
</dbReference>
<feature type="compositionally biased region" description="Basic and acidic residues" evidence="1">
    <location>
        <begin position="1"/>
        <end position="12"/>
    </location>
</feature>
<keyword evidence="3" id="KW-1185">Reference proteome</keyword>
<accession>A0A0K1E8T4</accession>
<dbReference type="STRING" id="52.CMC5_012030"/>
<protein>
    <submittedName>
        <fullName evidence="2">Uncharacterized protein</fullName>
    </submittedName>
</protein>
<gene>
    <name evidence="2" type="ORF">CMC5_012030</name>
</gene>
<feature type="region of interest" description="Disordered" evidence="1">
    <location>
        <begin position="162"/>
        <end position="237"/>
    </location>
</feature>
<feature type="compositionally biased region" description="Basic residues" evidence="1">
    <location>
        <begin position="162"/>
        <end position="171"/>
    </location>
</feature>
<sequence>MSPECRRARRTEAPSVQAGEQAKLVLVRRGCRSSVEGAGRRGCRSSVEGAGRRGCRSSVEGGCRQGPGHREPLTKDEGERRRVLRGGTPRGGMRRAPAQVGRGARRRCIRRLLHLLRMRRRSARRLLHLLRMRRGSARRLLHLLRMRRRSVRRLLHLLRMRRGSARRRGRRFAPPPPRRPRSSSPFTDTSVSRGGTYSRSAGVMRASPRRNALARRCGAGPRAVHRASRGVLRVRDP</sequence>
<proteinExistence type="predicted"/>
<evidence type="ECO:0000313" key="2">
    <source>
        <dbReference type="EMBL" id="AKT37077.1"/>
    </source>
</evidence>
<feature type="region of interest" description="Disordered" evidence="1">
    <location>
        <begin position="42"/>
        <end position="102"/>
    </location>
</feature>
<evidence type="ECO:0000256" key="1">
    <source>
        <dbReference type="SAM" id="MobiDB-lite"/>
    </source>
</evidence>
<dbReference type="EMBL" id="CP012159">
    <property type="protein sequence ID" value="AKT37077.1"/>
    <property type="molecule type" value="Genomic_DNA"/>
</dbReference>
<feature type="compositionally biased region" description="Basic and acidic residues" evidence="1">
    <location>
        <begin position="68"/>
        <end position="81"/>
    </location>
</feature>
<dbReference type="PATRIC" id="fig|52.7.peg.1282"/>
<dbReference type="AlphaFoldDB" id="A0A0K1E8T4"/>
<dbReference type="KEGG" id="ccro:CMC5_012030"/>
<feature type="region of interest" description="Disordered" evidence="1">
    <location>
        <begin position="1"/>
        <end position="20"/>
    </location>
</feature>